<keyword evidence="4" id="KW-0747">Spliceosome</keyword>
<dbReference type="GO" id="GO:0000974">
    <property type="term" value="C:Prp19 complex"/>
    <property type="evidence" value="ECO:0007669"/>
    <property type="project" value="UniProtKB-ARBA"/>
</dbReference>
<evidence type="ECO:0000313" key="9">
    <source>
        <dbReference type="Proteomes" id="UP000053477"/>
    </source>
</evidence>
<dbReference type="STRING" id="27342.A0A0H2S2Y1"/>
<dbReference type="SUPFAM" id="SSF140102">
    <property type="entry name" value="ISY1 domain-like"/>
    <property type="match status" value="1"/>
</dbReference>
<keyword evidence="6" id="KW-0539">Nucleus</keyword>
<dbReference type="InParanoid" id="A0A0H2S2Y1"/>
<dbReference type="PANTHER" id="PTHR13021">
    <property type="entry name" value="PRE-MRNA-SPLICING FACTOR ISY1"/>
    <property type="match status" value="1"/>
</dbReference>
<evidence type="ECO:0000256" key="6">
    <source>
        <dbReference type="ARBA" id="ARBA00023242"/>
    </source>
</evidence>
<evidence type="ECO:0000256" key="2">
    <source>
        <dbReference type="ARBA" id="ARBA00007002"/>
    </source>
</evidence>
<feature type="region of interest" description="Disordered" evidence="7">
    <location>
        <begin position="203"/>
        <end position="277"/>
    </location>
</feature>
<dbReference type="AlphaFoldDB" id="A0A0H2S2Y1"/>
<sequence>MARNEEKAQSMLYRFREAQAAELGLGTRADRRPRMASACKSLRECERWRGEILREISRKVSKIQDAGLTEYEVRDLNDEINKLLREKRHWENQIVALGGANYRRNVAMLDDDGKEVPGTKGYKYFGRAKELPGVKELFQSRAKEEDEENQAHAYYKKFMNQGPAYYGDLDEKDGSLLEYEGRREKEEWREAHEQLREVIGLPEDYTIPPLPGSKKAPLVDSSSSSSSMPSNGTDTKRKAPDSDVEMVDEQSESTKRVKGDVPVERNGVPGDDEPVQDHNLLGAQAAAAFIPFLSPQDLLPPKLPSKEELEGVLLGLRKKALVEEYFGGQ</sequence>
<comment type="subcellular location">
    <subcellularLocation>
        <location evidence="1">Nucleus</location>
    </subcellularLocation>
</comment>
<dbReference type="GO" id="GO:0000350">
    <property type="term" value="P:generation of catalytic spliceosome for second transesterification step"/>
    <property type="evidence" value="ECO:0007669"/>
    <property type="project" value="InterPro"/>
</dbReference>
<dbReference type="EMBL" id="KQ085892">
    <property type="protein sequence ID" value="KLO18660.1"/>
    <property type="molecule type" value="Genomic_DNA"/>
</dbReference>
<protein>
    <submittedName>
        <fullName evidence="8">Isy1-domain-containing protein</fullName>
    </submittedName>
</protein>
<keyword evidence="3" id="KW-0507">mRNA processing</keyword>
<evidence type="ECO:0000256" key="5">
    <source>
        <dbReference type="ARBA" id="ARBA00023187"/>
    </source>
</evidence>
<dbReference type="Proteomes" id="UP000053477">
    <property type="component" value="Unassembled WGS sequence"/>
</dbReference>
<evidence type="ECO:0000313" key="8">
    <source>
        <dbReference type="EMBL" id="KLO18660.1"/>
    </source>
</evidence>
<proteinExistence type="inferred from homology"/>
<keyword evidence="5" id="KW-0508">mRNA splicing</keyword>
<feature type="compositionally biased region" description="Acidic residues" evidence="7">
    <location>
        <begin position="242"/>
        <end position="251"/>
    </location>
</feature>
<feature type="compositionally biased region" description="Basic and acidic residues" evidence="7">
    <location>
        <begin position="252"/>
        <end position="263"/>
    </location>
</feature>
<dbReference type="FunFam" id="1.10.287.660:FF:000001">
    <property type="entry name" value="pre-mRNA-splicing factor ISY1 homolog"/>
    <property type="match status" value="1"/>
</dbReference>
<evidence type="ECO:0000256" key="3">
    <source>
        <dbReference type="ARBA" id="ARBA00022664"/>
    </source>
</evidence>
<accession>A0A0H2S2Y1</accession>
<dbReference type="Gene3D" id="1.10.287.660">
    <property type="entry name" value="Helix hairpin bin"/>
    <property type="match status" value="1"/>
</dbReference>
<dbReference type="InterPro" id="IPR037200">
    <property type="entry name" value="Isy1_sf"/>
</dbReference>
<dbReference type="InterPro" id="IPR029012">
    <property type="entry name" value="Helix_hairpin_bin_sf"/>
</dbReference>
<evidence type="ECO:0000256" key="1">
    <source>
        <dbReference type="ARBA" id="ARBA00004123"/>
    </source>
</evidence>
<reference evidence="8 9" key="1">
    <citation type="submission" date="2015-04" db="EMBL/GenBank/DDBJ databases">
        <title>Complete genome sequence of Schizopora paradoxa KUC8140, a cosmopolitan wood degrader in East Asia.</title>
        <authorList>
            <consortium name="DOE Joint Genome Institute"/>
            <person name="Min B."/>
            <person name="Park H."/>
            <person name="Jang Y."/>
            <person name="Kim J.-J."/>
            <person name="Kim K.H."/>
            <person name="Pangilinan J."/>
            <person name="Lipzen A."/>
            <person name="Riley R."/>
            <person name="Grigoriev I.V."/>
            <person name="Spatafora J.W."/>
            <person name="Choi I.-G."/>
        </authorList>
    </citation>
    <scope>NUCLEOTIDE SEQUENCE [LARGE SCALE GENOMIC DNA]</scope>
    <source>
        <strain evidence="8 9">KUC8140</strain>
    </source>
</reference>
<dbReference type="InterPro" id="IPR009360">
    <property type="entry name" value="Isy1"/>
</dbReference>
<keyword evidence="9" id="KW-1185">Reference proteome</keyword>
<dbReference type="Pfam" id="PF06246">
    <property type="entry name" value="Isy1"/>
    <property type="match status" value="1"/>
</dbReference>
<dbReference type="OrthoDB" id="1739576at2759"/>
<evidence type="ECO:0000256" key="4">
    <source>
        <dbReference type="ARBA" id="ARBA00022728"/>
    </source>
</evidence>
<gene>
    <name evidence="8" type="ORF">SCHPADRAFT_899457</name>
</gene>
<evidence type="ECO:0000256" key="7">
    <source>
        <dbReference type="SAM" id="MobiDB-lite"/>
    </source>
</evidence>
<name>A0A0H2S2Y1_9AGAM</name>
<comment type="similarity">
    <text evidence="2">Belongs to the ISY1 family.</text>
</comment>
<dbReference type="GO" id="GO:0071014">
    <property type="term" value="C:post-mRNA release spliceosomal complex"/>
    <property type="evidence" value="ECO:0007669"/>
    <property type="project" value="UniProtKB-ARBA"/>
</dbReference>
<organism evidence="8 9">
    <name type="scientific">Schizopora paradoxa</name>
    <dbReference type="NCBI Taxonomy" id="27342"/>
    <lineage>
        <taxon>Eukaryota</taxon>
        <taxon>Fungi</taxon>
        <taxon>Dikarya</taxon>
        <taxon>Basidiomycota</taxon>
        <taxon>Agaricomycotina</taxon>
        <taxon>Agaricomycetes</taxon>
        <taxon>Hymenochaetales</taxon>
        <taxon>Schizoporaceae</taxon>
        <taxon>Schizopora</taxon>
    </lineage>
</organism>